<keyword evidence="3" id="KW-0547">Nucleotide-binding</keyword>
<comment type="caution">
    <text evidence="6">The sequence shown here is derived from an EMBL/GenBank/DDBJ whole genome shotgun (WGS) entry which is preliminary data.</text>
</comment>
<evidence type="ECO:0000256" key="3">
    <source>
        <dbReference type="ARBA" id="ARBA00022741"/>
    </source>
</evidence>
<name>A0A1G1L1H2_9BACT</name>
<gene>
    <name evidence="6" type="ORF">A3G33_06345</name>
</gene>
<dbReference type="InterPro" id="IPR003593">
    <property type="entry name" value="AAA+_ATPase"/>
</dbReference>
<dbReference type="InterPro" id="IPR027417">
    <property type="entry name" value="P-loop_NTPase"/>
</dbReference>
<reference evidence="6 7" key="1">
    <citation type="journal article" date="2016" name="Nat. Commun.">
        <title>Thousands of microbial genomes shed light on interconnected biogeochemical processes in an aquifer system.</title>
        <authorList>
            <person name="Anantharaman K."/>
            <person name="Brown C.T."/>
            <person name="Hug L.A."/>
            <person name="Sharon I."/>
            <person name="Castelle C.J."/>
            <person name="Probst A.J."/>
            <person name="Thomas B.C."/>
            <person name="Singh A."/>
            <person name="Wilkins M.J."/>
            <person name="Karaoz U."/>
            <person name="Brodie E.L."/>
            <person name="Williams K.H."/>
            <person name="Hubbard S.S."/>
            <person name="Banfield J.F."/>
        </authorList>
    </citation>
    <scope>NUCLEOTIDE SEQUENCE [LARGE SCALE GENOMIC DNA]</scope>
</reference>
<dbReference type="SMART" id="SM00382">
    <property type="entry name" value="AAA"/>
    <property type="match status" value="1"/>
</dbReference>
<dbReference type="PANTHER" id="PTHR43335">
    <property type="entry name" value="ABC TRANSPORTER, ATP-BINDING PROTEIN"/>
    <property type="match status" value="1"/>
</dbReference>
<dbReference type="AlphaFoldDB" id="A0A1G1L1H2"/>
<evidence type="ECO:0000313" key="6">
    <source>
        <dbReference type="EMBL" id="OGW98997.1"/>
    </source>
</evidence>
<dbReference type="SUPFAM" id="SSF52540">
    <property type="entry name" value="P-loop containing nucleoside triphosphate hydrolases"/>
    <property type="match status" value="1"/>
</dbReference>
<evidence type="ECO:0000256" key="1">
    <source>
        <dbReference type="ARBA" id="ARBA00005417"/>
    </source>
</evidence>
<dbReference type="PROSITE" id="PS50893">
    <property type="entry name" value="ABC_TRANSPORTER_2"/>
    <property type="match status" value="1"/>
</dbReference>
<proteinExistence type="inferred from homology"/>
<dbReference type="GO" id="GO:0016887">
    <property type="term" value="F:ATP hydrolysis activity"/>
    <property type="evidence" value="ECO:0007669"/>
    <property type="project" value="InterPro"/>
</dbReference>
<keyword evidence="4" id="KW-0067">ATP-binding</keyword>
<evidence type="ECO:0000259" key="5">
    <source>
        <dbReference type="PROSITE" id="PS50893"/>
    </source>
</evidence>
<accession>A0A1G1L1H2</accession>
<dbReference type="Proteomes" id="UP000178187">
    <property type="component" value="Unassembled WGS sequence"/>
</dbReference>
<organism evidence="6 7">
    <name type="scientific">Candidatus Danuiimicrobium aquiferis</name>
    <dbReference type="NCBI Taxonomy" id="1801832"/>
    <lineage>
        <taxon>Bacteria</taxon>
        <taxon>Pseudomonadati</taxon>
        <taxon>Candidatus Omnitrophota</taxon>
        <taxon>Candidatus Danuiimicrobium</taxon>
    </lineage>
</organism>
<dbReference type="GO" id="GO:0005524">
    <property type="term" value="F:ATP binding"/>
    <property type="evidence" value="ECO:0007669"/>
    <property type="project" value="UniProtKB-KW"/>
</dbReference>
<evidence type="ECO:0000256" key="4">
    <source>
        <dbReference type="ARBA" id="ARBA00022840"/>
    </source>
</evidence>
<evidence type="ECO:0000256" key="2">
    <source>
        <dbReference type="ARBA" id="ARBA00022448"/>
    </source>
</evidence>
<sequence length="317" mass="35682">MISFQHVTKTFGPVKAVVDISFEINHGEVIGFLGPNGAGKTTVMRLMTGFFPPTDGKVLIDGNDLFHANPSLRKKIGYLPENNPIYRDMVTRDYLSYVATLKGIPWSQRKLQIEAVVDQCQLESVLNRMIGKLSKGFQQRIGLAQALLGMPEILILDEPTNGLDPKQIIEMRNLIKDLGCRRTVILSTHTLSEVRKTCQRILILNHGRLIASGTEEELAKKVKHTQEIRIVLRGKMPDVKPLLERISGVSTVDHVGSVNDEKEYRIFCHDETDVRSEIARQVMAAGFELLSLQANQNNLEDIFLQFIEEKEKDSAHV</sequence>
<dbReference type="Pfam" id="PF00005">
    <property type="entry name" value="ABC_tran"/>
    <property type="match status" value="1"/>
</dbReference>
<dbReference type="Gene3D" id="3.40.50.300">
    <property type="entry name" value="P-loop containing nucleotide triphosphate hydrolases"/>
    <property type="match status" value="1"/>
</dbReference>
<dbReference type="PANTHER" id="PTHR43335:SF4">
    <property type="entry name" value="ABC TRANSPORTER, ATP-BINDING PROTEIN"/>
    <property type="match status" value="1"/>
</dbReference>
<protein>
    <recommendedName>
        <fullName evidence="5">ABC transporter domain-containing protein</fullName>
    </recommendedName>
</protein>
<dbReference type="EMBL" id="MHFR01000017">
    <property type="protein sequence ID" value="OGW98997.1"/>
    <property type="molecule type" value="Genomic_DNA"/>
</dbReference>
<keyword evidence="2" id="KW-0813">Transport</keyword>
<evidence type="ECO:0000313" key="7">
    <source>
        <dbReference type="Proteomes" id="UP000178187"/>
    </source>
</evidence>
<comment type="similarity">
    <text evidence="1">Belongs to the ABC transporter superfamily.</text>
</comment>
<feature type="domain" description="ABC transporter" evidence="5">
    <location>
        <begin position="2"/>
        <end position="231"/>
    </location>
</feature>
<dbReference type="InterPro" id="IPR003439">
    <property type="entry name" value="ABC_transporter-like_ATP-bd"/>
</dbReference>